<evidence type="ECO:0000313" key="2">
    <source>
        <dbReference type="Proteomes" id="UP001060085"/>
    </source>
</evidence>
<evidence type="ECO:0000313" key="1">
    <source>
        <dbReference type="EMBL" id="KAI5650320.1"/>
    </source>
</evidence>
<gene>
    <name evidence="1" type="ORF">M9H77_36325</name>
</gene>
<keyword evidence="2" id="KW-1185">Reference proteome</keyword>
<sequence length="197" mass="22033">MTRSLTSSTLGRGGAGVRLTIEVVDSGPTSCRSSTPFFGGQETEVDDEPSKERGSAGEVSPIVGSGVRGSKMSLVHRRRPVSGIMAAGEDRNGGWTRNGADDCDGLRGSPRLPVDNQYNATTKRGVLLTRLEQGAEKSMLSKDWNRAHWVAKMIKKLPRRWYSSVLMVVPSEIDFQFSQRSHHLFQQRRWWFRRLNQ</sequence>
<accession>A0ACB9ZV75</accession>
<dbReference type="Proteomes" id="UP001060085">
    <property type="component" value="Linkage Group LG08"/>
</dbReference>
<name>A0ACB9ZV75_CATRO</name>
<proteinExistence type="predicted"/>
<comment type="caution">
    <text evidence="1">The sequence shown here is derived from an EMBL/GenBank/DDBJ whole genome shotgun (WGS) entry which is preliminary data.</text>
</comment>
<organism evidence="1 2">
    <name type="scientific">Catharanthus roseus</name>
    <name type="common">Madagascar periwinkle</name>
    <name type="synonym">Vinca rosea</name>
    <dbReference type="NCBI Taxonomy" id="4058"/>
    <lineage>
        <taxon>Eukaryota</taxon>
        <taxon>Viridiplantae</taxon>
        <taxon>Streptophyta</taxon>
        <taxon>Embryophyta</taxon>
        <taxon>Tracheophyta</taxon>
        <taxon>Spermatophyta</taxon>
        <taxon>Magnoliopsida</taxon>
        <taxon>eudicotyledons</taxon>
        <taxon>Gunneridae</taxon>
        <taxon>Pentapetalae</taxon>
        <taxon>asterids</taxon>
        <taxon>lamiids</taxon>
        <taxon>Gentianales</taxon>
        <taxon>Apocynaceae</taxon>
        <taxon>Rauvolfioideae</taxon>
        <taxon>Vinceae</taxon>
        <taxon>Catharanthinae</taxon>
        <taxon>Catharanthus</taxon>
    </lineage>
</organism>
<protein>
    <submittedName>
        <fullName evidence="1">Uncharacterized protein</fullName>
    </submittedName>
</protein>
<dbReference type="EMBL" id="CM044708">
    <property type="protein sequence ID" value="KAI5650320.1"/>
    <property type="molecule type" value="Genomic_DNA"/>
</dbReference>
<reference evidence="2" key="1">
    <citation type="journal article" date="2023" name="Nat. Plants">
        <title>Single-cell RNA sequencing provides a high-resolution roadmap for understanding the multicellular compartmentation of specialized metabolism.</title>
        <authorList>
            <person name="Sun S."/>
            <person name="Shen X."/>
            <person name="Li Y."/>
            <person name="Li Y."/>
            <person name="Wang S."/>
            <person name="Li R."/>
            <person name="Zhang H."/>
            <person name="Shen G."/>
            <person name="Guo B."/>
            <person name="Wei J."/>
            <person name="Xu J."/>
            <person name="St-Pierre B."/>
            <person name="Chen S."/>
            <person name="Sun C."/>
        </authorList>
    </citation>
    <scope>NUCLEOTIDE SEQUENCE [LARGE SCALE GENOMIC DNA]</scope>
</reference>